<protein>
    <recommendedName>
        <fullName evidence="5">Lipoprotein</fullName>
    </recommendedName>
</protein>
<proteinExistence type="predicted"/>
<feature type="chain" id="PRO_5046623336" description="Lipoprotein" evidence="2">
    <location>
        <begin position="22"/>
        <end position="246"/>
    </location>
</feature>
<evidence type="ECO:0000256" key="1">
    <source>
        <dbReference type="SAM" id="MobiDB-lite"/>
    </source>
</evidence>
<dbReference type="PROSITE" id="PS51257">
    <property type="entry name" value="PROKAR_LIPOPROTEIN"/>
    <property type="match status" value="1"/>
</dbReference>
<keyword evidence="4" id="KW-1185">Reference proteome</keyword>
<evidence type="ECO:0000313" key="3">
    <source>
        <dbReference type="EMBL" id="MBP2018991.1"/>
    </source>
</evidence>
<name>A0ABS4JVR3_9FIRM</name>
<reference evidence="3 4" key="1">
    <citation type="submission" date="2021-03" db="EMBL/GenBank/DDBJ databases">
        <title>Genomic Encyclopedia of Type Strains, Phase IV (KMG-IV): sequencing the most valuable type-strain genomes for metagenomic binning, comparative biology and taxonomic classification.</title>
        <authorList>
            <person name="Goeker M."/>
        </authorList>
    </citation>
    <scope>NUCLEOTIDE SEQUENCE [LARGE SCALE GENOMIC DNA]</scope>
    <source>
        <strain evidence="3 4">DSM 27138</strain>
    </source>
</reference>
<organism evidence="3 4">
    <name type="scientific">Symbiobacterium terraclitae</name>
    <dbReference type="NCBI Taxonomy" id="557451"/>
    <lineage>
        <taxon>Bacteria</taxon>
        <taxon>Bacillati</taxon>
        <taxon>Bacillota</taxon>
        <taxon>Clostridia</taxon>
        <taxon>Eubacteriales</taxon>
        <taxon>Symbiobacteriaceae</taxon>
        <taxon>Symbiobacterium</taxon>
    </lineage>
</organism>
<feature type="region of interest" description="Disordered" evidence="1">
    <location>
        <begin position="23"/>
        <end position="65"/>
    </location>
</feature>
<evidence type="ECO:0000256" key="2">
    <source>
        <dbReference type="SAM" id="SignalP"/>
    </source>
</evidence>
<keyword evidence="2" id="KW-0732">Signal</keyword>
<evidence type="ECO:0008006" key="5">
    <source>
        <dbReference type="Google" id="ProtNLM"/>
    </source>
</evidence>
<accession>A0ABS4JVR3</accession>
<evidence type="ECO:0000313" key="4">
    <source>
        <dbReference type="Proteomes" id="UP001519289"/>
    </source>
</evidence>
<dbReference type="EMBL" id="JAGGLG010000020">
    <property type="protein sequence ID" value="MBP2018991.1"/>
    <property type="molecule type" value="Genomic_DNA"/>
</dbReference>
<dbReference type="Proteomes" id="UP001519289">
    <property type="component" value="Unassembled WGS sequence"/>
</dbReference>
<feature type="signal peptide" evidence="2">
    <location>
        <begin position="1"/>
        <end position="21"/>
    </location>
</feature>
<sequence>MRVVLTALLGAAVLISGCAQSDPGGSVRVIGSPPGSGQAGRNKGDVEPSPPPPEAPRGPVTSPEQAIGLLPSTRAQMTFDAILVEDYVPPHLRDSQGEGPQRSTWVVQSLHPWPDVTFFVDADTGEVYAVRESEGTAPVKLPKSTQDAVDLVFHSWGDLPDIAQFPTTVGTEDGEIYLPGDPDGASIPATFSVESTASQRGEYVVTFTLQWRADEQLKRAVWVFEVHPEGGVSAPTRDGDEPPATP</sequence>
<comment type="caution">
    <text evidence="3">The sequence shown here is derived from an EMBL/GenBank/DDBJ whole genome shotgun (WGS) entry which is preliminary data.</text>
</comment>
<dbReference type="RefSeq" id="WP_209467110.1">
    <property type="nucleotide sequence ID" value="NZ_JAGGLG010000020.1"/>
</dbReference>
<gene>
    <name evidence="3" type="ORF">J2Z79_002407</name>
</gene>